<dbReference type="AlphaFoldDB" id="A0A5A7TJU5"/>
<dbReference type="PANTHER" id="PTHR37984:SF5">
    <property type="entry name" value="PROTEIN NYNRIN-LIKE"/>
    <property type="match status" value="1"/>
</dbReference>
<dbReference type="Gene3D" id="3.10.10.10">
    <property type="entry name" value="HIV Type 1 Reverse Transcriptase, subunit A, domain 1"/>
    <property type="match status" value="1"/>
</dbReference>
<dbReference type="EMBL" id="SSTE01015151">
    <property type="protein sequence ID" value="KAA0043542.1"/>
    <property type="molecule type" value="Genomic_DNA"/>
</dbReference>
<dbReference type="Gene3D" id="3.30.70.270">
    <property type="match status" value="2"/>
</dbReference>
<feature type="domain" description="Reverse transcriptase/retrotransposon-derived protein RNase H-like" evidence="2">
    <location>
        <begin position="136"/>
        <end position="199"/>
    </location>
</feature>
<dbReference type="Pfam" id="PF17919">
    <property type="entry name" value="RT_RNaseH_2"/>
    <property type="match status" value="1"/>
</dbReference>
<evidence type="ECO:0000256" key="1">
    <source>
        <dbReference type="ARBA" id="ARBA00023268"/>
    </source>
</evidence>
<keyword evidence="3" id="KW-0808">Transferase</keyword>
<dbReference type="Proteomes" id="UP000321393">
    <property type="component" value="Unassembled WGS sequence"/>
</dbReference>
<organism evidence="3 4">
    <name type="scientific">Cucumis melo var. makuwa</name>
    <name type="common">Oriental melon</name>
    <dbReference type="NCBI Taxonomy" id="1194695"/>
    <lineage>
        <taxon>Eukaryota</taxon>
        <taxon>Viridiplantae</taxon>
        <taxon>Streptophyta</taxon>
        <taxon>Embryophyta</taxon>
        <taxon>Tracheophyta</taxon>
        <taxon>Spermatophyta</taxon>
        <taxon>Magnoliopsida</taxon>
        <taxon>eudicotyledons</taxon>
        <taxon>Gunneridae</taxon>
        <taxon>Pentapetalae</taxon>
        <taxon>rosids</taxon>
        <taxon>fabids</taxon>
        <taxon>Cucurbitales</taxon>
        <taxon>Cucurbitaceae</taxon>
        <taxon>Benincaseae</taxon>
        <taxon>Cucumis</taxon>
    </lineage>
</organism>
<reference evidence="3 4" key="1">
    <citation type="submission" date="2019-08" db="EMBL/GenBank/DDBJ databases">
        <title>Draft genome sequences of two oriental melons (Cucumis melo L. var makuwa).</title>
        <authorList>
            <person name="Kwon S.-Y."/>
        </authorList>
    </citation>
    <scope>NUCLEOTIDE SEQUENCE [LARGE SCALE GENOMIC DNA]</scope>
    <source>
        <strain evidence="4">cv. SW 3</strain>
        <tissue evidence="3">Leaf</tissue>
    </source>
</reference>
<evidence type="ECO:0000313" key="4">
    <source>
        <dbReference type="Proteomes" id="UP000321393"/>
    </source>
</evidence>
<protein>
    <submittedName>
        <fullName evidence="3">Reverse transcriptase</fullName>
    </submittedName>
</protein>
<dbReference type="PANTHER" id="PTHR37984">
    <property type="entry name" value="PROTEIN CBG26694"/>
    <property type="match status" value="1"/>
</dbReference>
<gene>
    <name evidence="3" type="ORF">E6C27_scaffold335G00370</name>
</gene>
<sequence length="247" mass="28149">MGVGDFVDYRALNYVTIPYKFPIPVIEELFDELNGATLFSKIDLKAGYHQIRMCAEDVETHSEPMKAANKKKCNFARTRVEYLGHIISEKGVEVDREKIRAIKECPIPTNVRDVRGFLGLTGSARGTREVTEYNDDMPVLALLDFNLPFEIETDASRYGVGVVLTQAKRPIAHFSHTLVMRDRVKPVYERELMVVSKRVIQPQYQKWIAKLLGYTFEVVYKPELESKAADALSRVPPTCLQRCICTT</sequence>
<evidence type="ECO:0000313" key="3">
    <source>
        <dbReference type="EMBL" id="KAA0043542.1"/>
    </source>
</evidence>
<keyword evidence="3" id="KW-0695">RNA-directed DNA polymerase</keyword>
<accession>A0A5A7TJU5</accession>
<name>A0A5A7TJU5_CUCMM</name>
<evidence type="ECO:0000259" key="2">
    <source>
        <dbReference type="Pfam" id="PF17919"/>
    </source>
</evidence>
<dbReference type="InterPro" id="IPR043128">
    <property type="entry name" value="Rev_trsase/Diguanyl_cyclase"/>
</dbReference>
<dbReference type="InterPro" id="IPR050951">
    <property type="entry name" value="Retrovirus_Pol_polyprotein"/>
</dbReference>
<keyword evidence="3" id="KW-0548">Nucleotidyltransferase</keyword>
<proteinExistence type="predicted"/>
<dbReference type="InterPro" id="IPR043502">
    <property type="entry name" value="DNA/RNA_pol_sf"/>
</dbReference>
<comment type="caution">
    <text evidence="3">The sequence shown here is derived from an EMBL/GenBank/DDBJ whole genome shotgun (WGS) entry which is preliminary data.</text>
</comment>
<dbReference type="SUPFAM" id="SSF56672">
    <property type="entry name" value="DNA/RNA polymerases"/>
    <property type="match status" value="1"/>
</dbReference>
<keyword evidence="1" id="KW-0511">Multifunctional enzyme</keyword>
<dbReference type="OrthoDB" id="2013982at2759"/>
<dbReference type="InterPro" id="IPR041577">
    <property type="entry name" value="RT_RNaseH_2"/>
</dbReference>
<dbReference type="GO" id="GO:0003964">
    <property type="term" value="F:RNA-directed DNA polymerase activity"/>
    <property type="evidence" value="ECO:0007669"/>
    <property type="project" value="UniProtKB-KW"/>
</dbReference>
<dbReference type="STRING" id="1194695.A0A5A7TJU5"/>